<keyword evidence="2" id="KW-1185">Reference proteome</keyword>
<reference evidence="1" key="1">
    <citation type="submission" date="2022-04" db="EMBL/GenBank/DDBJ databases">
        <title>Jade perch genome.</title>
        <authorList>
            <person name="Chao B."/>
        </authorList>
    </citation>
    <scope>NUCLEOTIDE SEQUENCE</scope>
    <source>
        <strain evidence="1">CB-2022</strain>
    </source>
</reference>
<name>A0ACB8X6S5_9TELE</name>
<dbReference type="EMBL" id="CM041533">
    <property type="protein sequence ID" value="KAI3374633.1"/>
    <property type="molecule type" value="Genomic_DNA"/>
</dbReference>
<comment type="caution">
    <text evidence="1">The sequence shown here is derived from an EMBL/GenBank/DDBJ whole genome shotgun (WGS) entry which is preliminary data.</text>
</comment>
<gene>
    <name evidence="1" type="ORF">L3Q82_021208</name>
</gene>
<proteinExistence type="predicted"/>
<accession>A0ACB8X6S5</accession>
<evidence type="ECO:0000313" key="2">
    <source>
        <dbReference type="Proteomes" id="UP000831701"/>
    </source>
</evidence>
<dbReference type="Proteomes" id="UP000831701">
    <property type="component" value="Chromosome 3"/>
</dbReference>
<organism evidence="1 2">
    <name type="scientific">Scortum barcoo</name>
    <name type="common">barcoo grunter</name>
    <dbReference type="NCBI Taxonomy" id="214431"/>
    <lineage>
        <taxon>Eukaryota</taxon>
        <taxon>Metazoa</taxon>
        <taxon>Chordata</taxon>
        <taxon>Craniata</taxon>
        <taxon>Vertebrata</taxon>
        <taxon>Euteleostomi</taxon>
        <taxon>Actinopterygii</taxon>
        <taxon>Neopterygii</taxon>
        <taxon>Teleostei</taxon>
        <taxon>Neoteleostei</taxon>
        <taxon>Acanthomorphata</taxon>
        <taxon>Eupercaria</taxon>
        <taxon>Centrarchiformes</taxon>
        <taxon>Terapontoidei</taxon>
        <taxon>Terapontidae</taxon>
        <taxon>Scortum</taxon>
    </lineage>
</organism>
<protein>
    <submittedName>
        <fullName evidence="1">Uncharacterized protein</fullName>
    </submittedName>
</protein>
<sequence>MIDFVVVSSDLRPYVLDTRVKRGAELSTDHHLVVSWIRWQRRKLDRPGRPKRIVRVCWERLAEPSVREVFNSHLRKSFSQIPREAGDIESEWTMFSASIVDAAVRSCGRKVSGACRGGNPRTRWWTPEVRDAVRLKKESYRTMLACGTPDAVDRYRQAEGQASRSPDGPGGKNSGLGGVRAGGELLTSTEDIVGRWKKYFEDLLNPTDLPSNEEAEDGDSEVDSSITQAEVTEVVRKLLGGKAPGVDEIRPEYLKSLDVVGLSWLTRLCNIAWRLGTGDHTSQPPREGLRQGTGEENSADSRHLGFRRNNAGFRPGRGTVDQLYTLRRVLEGLWEFAQPVHMCFVDLEKAFDRVPRGILWEVLREYGVRGPLLRAVRSLYDRSRSLVRIAGSKSDLFPVHVGLRQGCPLSPVLFIIFMDRISRRSQGPEGVRFGNHRISSLLFADDVVLLASSSQDLQHVLERFAAECEAAGMRISTSKSEAMVLDRKRVVCPLRVSGEVLPQVEEFKYLGVLFTSEGKMEREIDRRIGAASAVMRSVYRTVPVVKKELSRKAKLSIYRSIYASHPHLWS</sequence>
<evidence type="ECO:0000313" key="1">
    <source>
        <dbReference type="EMBL" id="KAI3374633.1"/>
    </source>
</evidence>